<dbReference type="EMBL" id="QGGO01000007">
    <property type="protein sequence ID" value="PWK27356.1"/>
    <property type="molecule type" value="Genomic_DNA"/>
</dbReference>
<dbReference type="Pfam" id="PF03932">
    <property type="entry name" value="CutC"/>
    <property type="match status" value="1"/>
</dbReference>
<dbReference type="GO" id="GO:0005737">
    <property type="term" value="C:cytoplasm"/>
    <property type="evidence" value="ECO:0007669"/>
    <property type="project" value="UniProtKB-SubCell"/>
</dbReference>
<dbReference type="Gene3D" id="3.20.20.380">
    <property type="entry name" value="Copper homeostasis (CutC) domain"/>
    <property type="match status" value="1"/>
</dbReference>
<name>A0A316EBM1_9BACT</name>
<evidence type="ECO:0000256" key="1">
    <source>
        <dbReference type="ARBA" id="ARBA00007768"/>
    </source>
</evidence>
<dbReference type="GO" id="GO:0005507">
    <property type="term" value="F:copper ion binding"/>
    <property type="evidence" value="ECO:0007669"/>
    <property type="project" value="TreeGrafter"/>
</dbReference>
<dbReference type="RefSeq" id="WP_109742434.1">
    <property type="nucleotide sequence ID" value="NZ_QGGO01000007.1"/>
</dbReference>
<dbReference type="InterPro" id="IPR005627">
    <property type="entry name" value="CutC-like"/>
</dbReference>
<keyword evidence="4" id="KW-1185">Reference proteome</keyword>
<comment type="caution">
    <text evidence="2">Once thought to be involved in copper homeostasis, experiments in E.coli have shown this is not the case.</text>
</comment>
<gene>
    <name evidence="2" type="primary">cutC</name>
    <name evidence="3" type="ORF">LV89_01669</name>
</gene>
<protein>
    <recommendedName>
        <fullName evidence="2">PF03932 family protein CutC</fullName>
    </recommendedName>
</protein>
<dbReference type="SUPFAM" id="SSF110395">
    <property type="entry name" value="CutC-like"/>
    <property type="match status" value="1"/>
</dbReference>
<proteinExistence type="inferred from homology"/>
<dbReference type="HAMAP" id="MF_00795">
    <property type="entry name" value="CutC"/>
    <property type="match status" value="1"/>
</dbReference>
<dbReference type="PANTHER" id="PTHR12598:SF0">
    <property type="entry name" value="COPPER HOMEOSTASIS PROTEIN CUTC HOMOLOG"/>
    <property type="match status" value="1"/>
</dbReference>
<evidence type="ECO:0000313" key="4">
    <source>
        <dbReference type="Proteomes" id="UP000245489"/>
    </source>
</evidence>
<reference evidence="3 4" key="1">
    <citation type="submission" date="2018-05" db="EMBL/GenBank/DDBJ databases">
        <title>Genomic Encyclopedia of Archaeal and Bacterial Type Strains, Phase II (KMG-II): from individual species to whole genera.</title>
        <authorList>
            <person name="Goeker M."/>
        </authorList>
    </citation>
    <scope>NUCLEOTIDE SEQUENCE [LARGE SCALE GENOMIC DNA]</scope>
    <source>
        <strain evidence="3 4">DSM 22214</strain>
    </source>
</reference>
<dbReference type="AlphaFoldDB" id="A0A316EBM1"/>
<evidence type="ECO:0000313" key="3">
    <source>
        <dbReference type="EMBL" id="PWK27356.1"/>
    </source>
</evidence>
<comment type="subcellular location">
    <subcellularLocation>
        <location evidence="2">Cytoplasm</location>
    </subcellularLocation>
</comment>
<dbReference type="FunFam" id="3.20.20.380:FF:000001">
    <property type="entry name" value="Copper homeostasis protein CutC"/>
    <property type="match status" value="1"/>
</dbReference>
<comment type="similarity">
    <text evidence="1 2">Belongs to the CutC family.</text>
</comment>
<organism evidence="3 4">
    <name type="scientific">Arcicella aurantiaca</name>
    <dbReference type="NCBI Taxonomy" id="591202"/>
    <lineage>
        <taxon>Bacteria</taxon>
        <taxon>Pseudomonadati</taxon>
        <taxon>Bacteroidota</taxon>
        <taxon>Cytophagia</taxon>
        <taxon>Cytophagales</taxon>
        <taxon>Flectobacillaceae</taxon>
        <taxon>Arcicella</taxon>
    </lineage>
</organism>
<dbReference type="OrthoDB" id="9815677at2"/>
<dbReference type="PANTHER" id="PTHR12598">
    <property type="entry name" value="COPPER HOMEOSTASIS PROTEIN CUTC"/>
    <property type="match status" value="1"/>
</dbReference>
<sequence>MTLTKFSPVIEVCAFSLESCLAAEKGGAKRIELCAAMYEGGTTPSAGLISLAKQQTSIEIHAMIRPRGGDFCYADDEIEVMKADIQVVKSLGCDGIVLGVLQKDGRVNIAQTKELVELAKPLQVTFHRAIDMARDYFEALEDIIEAGCHRILTSGQKNTVMEGIEDLTELVKRADGRIQIMAGSGVNVQNAQTLASTGVNALHLTGKSSRDSEMVFRKEGIAMGGLSEVPEYDIVYSDADKIRAVVDLL</sequence>
<comment type="caution">
    <text evidence="3">The sequence shown here is derived from an EMBL/GenBank/DDBJ whole genome shotgun (WGS) entry which is preliminary data.</text>
</comment>
<accession>A0A316EBM1</accession>
<dbReference type="Proteomes" id="UP000245489">
    <property type="component" value="Unassembled WGS sequence"/>
</dbReference>
<keyword evidence="2" id="KW-0963">Cytoplasm</keyword>
<dbReference type="InterPro" id="IPR036822">
    <property type="entry name" value="CutC-like_dom_sf"/>
</dbReference>
<evidence type="ECO:0000256" key="2">
    <source>
        <dbReference type="HAMAP-Rule" id="MF_00795"/>
    </source>
</evidence>